<gene>
    <name evidence="1" type="ORF">BJX66DRAFT_102504</name>
</gene>
<reference evidence="1 2" key="1">
    <citation type="submission" date="2024-07" db="EMBL/GenBank/DDBJ databases">
        <title>Section-level genome sequencing and comparative genomics of Aspergillus sections Usti and Cavernicolus.</title>
        <authorList>
            <consortium name="Lawrence Berkeley National Laboratory"/>
            <person name="Nybo J.L."/>
            <person name="Vesth T.C."/>
            <person name="Theobald S."/>
            <person name="Frisvad J.C."/>
            <person name="Larsen T.O."/>
            <person name="Kjaerboelling I."/>
            <person name="Rothschild-Mancinelli K."/>
            <person name="Lyhne E.K."/>
            <person name="Kogle M.E."/>
            <person name="Barry K."/>
            <person name="Clum A."/>
            <person name="Na H."/>
            <person name="Ledsgaard L."/>
            <person name="Lin J."/>
            <person name="Lipzen A."/>
            <person name="Kuo A."/>
            <person name="Riley R."/>
            <person name="Mondo S."/>
            <person name="Labutti K."/>
            <person name="Haridas S."/>
            <person name="Pangalinan J."/>
            <person name="Salamov A.A."/>
            <person name="Simmons B.A."/>
            <person name="Magnuson J.K."/>
            <person name="Chen J."/>
            <person name="Drula E."/>
            <person name="Henrissat B."/>
            <person name="Wiebenga A."/>
            <person name="Lubbers R.J."/>
            <person name="Gomes A.C."/>
            <person name="Makela M.R."/>
            <person name="Stajich J."/>
            <person name="Grigoriev I.V."/>
            <person name="Mortensen U.H."/>
            <person name="De Vries R.P."/>
            <person name="Baker S.E."/>
            <person name="Andersen M.R."/>
        </authorList>
    </citation>
    <scope>NUCLEOTIDE SEQUENCE [LARGE SCALE GENOMIC DNA]</scope>
    <source>
        <strain evidence="1 2">CBS 209.92</strain>
    </source>
</reference>
<comment type="caution">
    <text evidence="1">The sequence shown here is derived from an EMBL/GenBank/DDBJ whole genome shotgun (WGS) entry which is preliminary data.</text>
</comment>
<sequence>MDAGSRFTAELAKRIDEPERYYGQFRRLLRFVESSLAPLMVQASLLFFFITGATGLDKKSEAVSPGSDMKSRLRKRPRNSLIVLLTVAGSIVSSPVPWVKSPNAAAACLLDHADQRVPPAPAPGRLRSLKAGICEVYIPL</sequence>
<evidence type="ECO:0000313" key="1">
    <source>
        <dbReference type="EMBL" id="KAL2800910.1"/>
    </source>
</evidence>
<protein>
    <submittedName>
        <fullName evidence="1">Uncharacterized protein</fullName>
    </submittedName>
</protein>
<dbReference type="Proteomes" id="UP001610563">
    <property type="component" value="Unassembled WGS sequence"/>
</dbReference>
<name>A0ABR4GQZ7_9EURO</name>
<accession>A0ABR4GQZ7</accession>
<proteinExistence type="predicted"/>
<dbReference type="EMBL" id="JBFTWV010000002">
    <property type="protein sequence ID" value="KAL2800910.1"/>
    <property type="molecule type" value="Genomic_DNA"/>
</dbReference>
<organism evidence="1 2">
    <name type="scientific">Aspergillus keveii</name>
    <dbReference type="NCBI Taxonomy" id="714993"/>
    <lineage>
        <taxon>Eukaryota</taxon>
        <taxon>Fungi</taxon>
        <taxon>Dikarya</taxon>
        <taxon>Ascomycota</taxon>
        <taxon>Pezizomycotina</taxon>
        <taxon>Eurotiomycetes</taxon>
        <taxon>Eurotiomycetidae</taxon>
        <taxon>Eurotiales</taxon>
        <taxon>Aspergillaceae</taxon>
        <taxon>Aspergillus</taxon>
        <taxon>Aspergillus subgen. Nidulantes</taxon>
    </lineage>
</organism>
<keyword evidence="2" id="KW-1185">Reference proteome</keyword>
<evidence type="ECO:0000313" key="2">
    <source>
        <dbReference type="Proteomes" id="UP001610563"/>
    </source>
</evidence>